<proteinExistence type="predicted"/>
<evidence type="ECO:0000259" key="1">
    <source>
        <dbReference type="Pfam" id="PF07978"/>
    </source>
</evidence>
<dbReference type="Proteomes" id="UP000190044">
    <property type="component" value="Unassembled WGS sequence"/>
</dbReference>
<dbReference type="InterPro" id="IPR012577">
    <property type="entry name" value="NIPSNAP"/>
</dbReference>
<evidence type="ECO:0000313" key="3">
    <source>
        <dbReference type="Proteomes" id="UP000190044"/>
    </source>
</evidence>
<dbReference type="InterPro" id="IPR011008">
    <property type="entry name" value="Dimeric_a/b-barrel"/>
</dbReference>
<dbReference type="AlphaFoldDB" id="A0A1T5FGT3"/>
<accession>A0A1T5FGT3</accession>
<dbReference type="Pfam" id="PF07978">
    <property type="entry name" value="NIPSNAP"/>
    <property type="match status" value="1"/>
</dbReference>
<dbReference type="OrthoDB" id="9812037at2"/>
<name>A0A1T5FGT3_9SPHN</name>
<reference evidence="3" key="1">
    <citation type="submission" date="2017-02" db="EMBL/GenBank/DDBJ databases">
        <authorList>
            <person name="Varghese N."/>
            <person name="Submissions S."/>
        </authorList>
    </citation>
    <scope>NUCLEOTIDE SEQUENCE [LARGE SCALE GENOMIC DNA]</scope>
    <source>
        <strain evidence="3">R11H</strain>
    </source>
</reference>
<feature type="domain" description="NIPSNAP" evidence="1">
    <location>
        <begin position="4"/>
        <end position="99"/>
    </location>
</feature>
<protein>
    <submittedName>
        <fullName evidence="2">NIPSNAP protein</fullName>
    </submittedName>
</protein>
<dbReference type="SUPFAM" id="SSF54909">
    <property type="entry name" value="Dimeric alpha+beta barrel"/>
    <property type="match status" value="2"/>
</dbReference>
<sequence length="255" mass="29370">MILERRAYEVDAGQEREFWAVQRDWYWPPEIGDFFNHLVGYFETTELGAKQIVHLYRYASLADWEGRYQALYKRFPPHLFGVVRSLLSAQENSFMAPAPIDLPNIADLDRSAGPPAGYPLYGKAPPEGLIVQETVTDFLPGGLFIHWDAIRELPGASAILGHNLIGMFHSTTGRLHRKYEYRWFESRDAAIAHEIEMAQDTAAAGVAEKSLPHQAGRSVRYLKPAPFRWLRPLFEPMDWEHFEARDQSARRIQTW</sequence>
<keyword evidence="3" id="KW-1185">Reference proteome</keyword>
<dbReference type="RefSeq" id="WP_079639969.1">
    <property type="nucleotide sequence ID" value="NZ_FUYP01000035.1"/>
</dbReference>
<evidence type="ECO:0000313" key="2">
    <source>
        <dbReference type="EMBL" id="SKB95371.1"/>
    </source>
</evidence>
<dbReference type="Gene3D" id="3.30.70.100">
    <property type="match status" value="1"/>
</dbReference>
<dbReference type="EMBL" id="FUYP01000035">
    <property type="protein sequence ID" value="SKB95371.1"/>
    <property type="molecule type" value="Genomic_DNA"/>
</dbReference>
<organism evidence="2 3">
    <name type="scientific">Sphingopyxis flava</name>
    <dbReference type="NCBI Taxonomy" id="1507287"/>
    <lineage>
        <taxon>Bacteria</taxon>
        <taxon>Pseudomonadati</taxon>
        <taxon>Pseudomonadota</taxon>
        <taxon>Alphaproteobacteria</taxon>
        <taxon>Sphingomonadales</taxon>
        <taxon>Sphingomonadaceae</taxon>
        <taxon>Sphingopyxis</taxon>
    </lineage>
</organism>
<gene>
    <name evidence="2" type="ORF">SAMN06295937_103521</name>
</gene>